<dbReference type="WBParaSite" id="ALUE_0002352701-mRNA-1">
    <property type="protein sequence ID" value="ALUE_0002352701-mRNA-1"/>
    <property type="gene ID" value="ALUE_0002352701"/>
</dbReference>
<protein>
    <submittedName>
        <fullName evidence="2">Uncharacterized protein</fullName>
    </submittedName>
</protein>
<keyword evidence="1" id="KW-1185">Reference proteome</keyword>
<sequence length="82" mass="9042">MAVTGKTLPIPPTGIQRCMGKCGQVTLEEKPQPQRRMRKTWLSGCSVGIIADSSPTLLDDGIRRCGIIRLFRLLADECLQKS</sequence>
<reference evidence="2" key="1">
    <citation type="submission" date="2017-02" db="UniProtKB">
        <authorList>
            <consortium name="WormBaseParasite"/>
        </authorList>
    </citation>
    <scope>IDENTIFICATION</scope>
</reference>
<organism evidence="1 2">
    <name type="scientific">Ascaris lumbricoides</name>
    <name type="common">Giant roundworm</name>
    <dbReference type="NCBI Taxonomy" id="6252"/>
    <lineage>
        <taxon>Eukaryota</taxon>
        <taxon>Metazoa</taxon>
        <taxon>Ecdysozoa</taxon>
        <taxon>Nematoda</taxon>
        <taxon>Chromadorea</taxon>
        <taxon>Rhabditida</taxon>
        <taxon>Spirurina</taxon>
        <taxon>Ascaridomorpha</taxon>
        <taxon>Ascaridoidea</taxon>
        <taxon>Ascarididae</taxon>
        <taxon>Ascaris</taxon>
    </lineage>
</organism>
<proteinExistence type="predicted"/>
<name>A0A0M3IXP9_ASCLU</name>
<accession>A0A0M3IXP9</accession>
<evidence type="ECO:0000313" key="2">
    <source>
        <dbReference type="WBParaSite" id="ALUE_0002352701-mRNA-1"/>
    </source>
</evidence>
<dbReference type="Proteomes" id="UP000036681">
    <property type="component" value="Unplaced"/>
</dbReference>
<dbReference type="AlphaFoldDB" id="A0A0M3IXP9"/>
<evidence type="ECO:0000313" key="1">
    <source>
        <dbReference type="Proteomes" id="UP000036681"/>
    </source>
</evidence>